<dbReference type="InterPro" id="IPR000109">
    <property type="entry name" value="POT_fam"/>
</dbReference>
<dbReference type="GO" id="GO:0022857">
    <property type="term" value="F:transmembrane transporter activity"/>
    <property type="evidence" value="ECO:0007669"/>
    <property type="project" value="InterPro"/>
</dbReference>
<dbReference type="Pfam" id="PF00854">
    <property type="entry name" value="PTR2"/>
    <property type="match status" value="1"/>
</dbReference>
<dbReference type="Gene3D" id="1.20.1250.20">
    <property type="entry name" value="MFS general substrate transporter like domains"/>
    <property type="match status" value="2"/>
</dbReference>
<keyword evidence="5" id="KW-0472">Membrane</keyword>
<keyword evidence="3" id="KW-0812">Transmembrane</keyword>
<evidence type="ECO:0000313" key="6">
    <source>
        <dbReference type="EMBL" id="OWM89357.1"/>
    </source>
</evidence>
<evidence type="ECO:0000313" key="7">
    <source>
        <dbReference type="Proteomes" id="UP000197138"/>
    </source>
</evidence>
<keyword evidence="4" id="KW-1133">Transmembrane helix</keyword>
<dbReference type="PANTHER" id="PTHR11654">
    <property type="entry name" value="OLIGOPEPTIDE TRANSPORTER-RELATED"/>
    <property type="match status" value="1"/>
</dbReference>
<comment type="caution">
    <text evidence="6">The sequence shown here is derived from an EMBL/GenBank/DDBJ whole genome shotgun (WGS) entry which is preliminary data.</text>
</comment>
<evidence type="ECO:0000256" key="4">
    <source>
        <dbReference type="ARBA" id="ARBA00022989"/>
    </source>
</evidence>
<protein>
    <submittedName>
        <fullName evidence="6">Uncharacterized protein</fullName>
    </submittedName>
</protein>
<sequence length="315" mass="35615">MSRTLDNKPRYGSTQNGTTSSWEPLFQWWSRVHPRECWMGMEPQDLDYPDVPFGGGAGFWKRTLQAQEDSRMVYENEELDASIPIGGKLVHTSHMRFLDKAAILTEEDNPKAPNLWSLSTVPRVEELKSLIRMGLIWASDILLITAYAQQGTFVLQQARTMDQQLIASFQIPRGSMTVFTMTDAPHHCLRRSGLCPHGSEVHCFVEVKRKHAVAPHSLTSVPISTLPISTFWLVPQYALHGMAEAFISIGHLEFFRTMISIGNYTSTLLVTLVHEFTDWLPNDNLNKERSTEPKAAATQTPEEMELSLLAKFSPI</sequence>
<proteinExistence type="inferred from homology"/>
<reference evidence="7" key="1">
    <citation type="journal article" date="2017" name="Plant J.">
        <title>The pomegranate (Punica granatum L.) genome and the genomics of punicalagin biosynthesis.</title>
        <authorList>
            <person name="Qin G."/>
            <person name="Xu C."/>
            <person name="Ming R."/>
            <person name="Tang H."/>
            <person name="Guyot R."/>
            <person name="Kramer E.M."/>
            <person name="Hu Y."/>
            <person name="Yi X."/>
            <person name="Qi Y."/>
            <person name="Xu X."/>
            <person name="Gao Z."/>
            <person name="Pan H."/>
            <person name="Jian J."/>
            <person name="Tian Y."/>
            <person name="Yue Z."/>
            <person name="Xu Y."/>
        </authorList>
    </citation>
    <scope>NUCLEOTIDE SEQUENCE [LARGE SCALE GENOMIC DNA]</scope>
    <source>
        <strain evidence="7">cv. Dabenzi</strain>
    </source>
</reference>
<gene>
    <name evidence="6" type="ORF">CDL15_Pgr024105</name>
</gene>
<name>A0A218XWB7_PUNGR</name>
<comment type="similarity">
    <text evidence="2">Belongs to the major facilitator superfamily. Proton-dependent oligopeptide transporter (POT/PTR) (TC 2.A.17) family.</text>
</comment>
<evidence type="ECO:0000256" key="2">
    <source>
        <dbReference type="ARBA" id="ARBA00005982"/>
    </source>
</evidence>
<evidence type="ECO:0000256" key="3">
    <source>
        <dbReference type="ARBA" id="ARBA00022692"/>
    </source>
</evidence>
<dbReference type="InterPro" id="IPR036259">
    <property type="entry name" value="MFS_trans_sf"/>
</dbReference>
<organism evidence="6 7">
    <name type="scientific">Punica granatum</name>
    <name type="common">Pomegranate</name>
    <dbReference type="NCBI Taxonomy" id="22663"/>
    <lineage>
        <taxon>Eukaryota</taxon>
        <taxon>Viridiplantae</taxon>
        <taxon>Streptophyta</taxon>
        <taxon>Embryophyta</taxon>
        <taxon>Tracheophyta</taxon>
        <taxon>Spermatophyta</taxon>
        <taxon>Magnoliopsida</taxon>
        <taxon>eudicotyledons</taxon>
        <taxon>Gunneridae</taxon>
        <taxon>Pentapetalae</taxon>
        <taxon>rosids</taxon>
        <taxon>malvids</taxon>
        <taxon>Myrtales</taxon>
        <taxon>Lythraceae</taxon>
        <taxon>Punica</taxon>
    </lineage>
</organism>
<accession>A0A218XWB7</accession>
<dbReference type="AlphaFoldDB" id="A0A218XWB7"/>
<dbReference type="Proteomes" id="UP000197138">
    <property type="component" value="Unassembled WGS sequence"/>
</dbReference>
<comment type="subcellular location">
    <subcellularLocation>
        <location evidence="1">Membrane</location>
        <topology evidence="1">Multi-pass membrane protein</topology>
    </subcellularLocation>
</comment>
<dbReference type="EMBL" id="MTKT01000666">
    <property type="protein sequence ID" value="OWM89357.1"/>
    <property type="molecule type" value="Genomic_DNA"/>
</dbReference>
<dbReference type="GO" id="GO:0016020">
    <property type="term" value="C:membrane"/>
    <property type="evidence" value="ECO:0007669"/>
    <property type="project" value="UniProtKB-SubCell"/>
</dbReference>
<evidence type="ECO:0000256" key="5">
    <source>
        <dbReference type="ARBA" id="ARBA00023136"/>
    </source>
</evidence>
<evidence type="ECO:0000256" key="1">
    <source>
        <dbReference type="ARBA" id="ARBA00004141"/>
    </source>
</evidence>